<evidence type="ECO:0000259" key="10">
    <source>
        <dbReference type="PROSITE" id="PS52015"/>
    </source>
</evidence>
<dbReference type="PROSITE" id="PS52015">
    <property type="entry name" value="TONB_CTD"/>
    <property type="match status" value="1"/>
</dbReference>
<evidence type="ECO:0000256" key="6">
    <source>
        <dbReference type="ARBA" id="ARBA00022692"/>
    </source>
</evidence>
<keyword evidence="7" id="KW-0653">Protein transport</keyword>
<evidence type="ECO:0000256" key="8">
    <source>
        <dbReference type="ARBA" id="ARBA00022989"/>
    </source>
</evidence>
<keyword evidence="3" id="KW-0813">Transport</keyword>
<dbReference type="eggNOG" id="COG0810">
    <property type="taxonomic scope" value="Bacteria"/>
</dbReference>
<gene>
    <name evidence="11" type="ORF">M947_08730</name>
</gene>
<accession>T0JEV9</accession>
<evidence type="ECO:0000256" key="4">
    <source>
        <dbReference type="ARBA" id="ARBA00022475"/>
    </source>
</evidence>
<evidence type="ECO:0000256" key="9">
    <source>
        <dbReference type="ARBA" id="ARBA00023136"/>
    </source>
</evidence>
<name>T0JEV9_9BACT</name>
<evidence type="ECO:0000256" key="5">
    <source>
        <dbReference type="ARBA" id="ARBA00022519"/>
    </source>
</evidence>
<evidence type="ECO:0000313" key="11">
    <source>
        <dbReference type="EMBL" id="EQB35357.1"/>
    </source>
</evidence>
<dbReference type="PATRIC" id="fig|1172190.3.peg.1679"/>
<dbReference type="OrthoDB" id="5334999at2"/>
<dbReference type="Proteomes" id="UP000015520">
    <property type="component" value="Unassembled WGS sequence"/>
</dbReference>
<sequence length="253" mass="28993">MNLSLREKKTPKEHKILLLLSIVVVASSLYALLQGYSYITIKHEVQPKTKERVLALVINPAPKKQEIVKKEVTKVIKKEIVKEKVIEKPKKKPKPIKNEVVKNEVVKNEVVKKEVIKQEIVKETPPQVVVKEEIVQVQTKQEIVQEVVQEEKPIFDEKAKESFIAGLYEALNENKRYPKMAKRRKLEGVCEVSFTLNKDGSLRDIFLKEACGHSILDDAALKVVRSIEFYKPIPDSVSLTSLHLNIPIKYARN</sequence>
<organism evidence="11 12">
    <name type="scientific">Sulfurimonas hongkongensis</name>
    <dbReference type="NCBI Taxonomy" id="1172190"/>
    <lineage>
        <taxon>Bacteria</taxon>
        <taxon>Pseudomonadati</taxon>
        <taxon>Campylobacterota</taxon>
        <taxon>Epsilonproteobacteria</taxon>
        <taxon>Campylobacterales</taxon>
        <taxon>Sulfurimonadaceae</taxon>
        <taxon>Sulfurimonas</taxon>
    </lineage>
</organism>
<dbReference type="InterPro" id="IPR003538">
    <property type="entry name" value="TonB"/>
</dbReference>
<dbReference type="InterPro" id="IPR037682">
    <property type="entry name" value="TonB_C"/>
</dbReference>
<feature type="domain" description="TonB C-terminal" evidence="10">
    <location>
        <begin position="162"/>
        <end position="253"/>
    </location>
</feature>
<dbReference type="PANTHER" id="PTHR33446">
    <property type="entry name" value="PROTEIN TONB-RELATED"/>
    <property type="match status" value="1"/>
</dbReference>
<comment type="caution">
    <text evidence="11">The sequence shown here is derived from an EMBL/GenBank/DDBJ whole genome shotgun (WGS) entry which is preliminary data.</text>
</comment>
<keyword evidence="9" id="KW-0472">Membrane</keyword>
<evidence type="ECO:0000256" key="3">
    <source>
        <dbReference type="ARBA" id="ARBA00022448"/>
    </source>
</evidence>
<dbReference type="Gene3D" id="3.30.1150.10">
    <property type="match status" value="1"/>
</dbReference>
<evidence type="ECO:0000256" key="2">
    <source>
        <dbReference type="ARBA" id="ARBA00006555"/>
    </source>
</evidence>
<keyword evidence="4" id="KW-1003">Cell membrane</keyword>
<dbReference type="EMBL" id="AUPZ01000013">
    <property type="protein sequence ID" value="EQB35357.1"/>
    <property type="molecule type" value="Genomic_DNA"/>
</dbReference>
<dbReference type="SUPFAM" id="SSF74653">
    <property type="entry name" value="TolA/TonB C-terminal domain"/>
    <property type="match status" value="1"/>
</dbReference>
<dbReference type="InterPro" id="IPR006260">
    <property type="entry name" value="TonB/TolA_C"/>
</dbReference>
<reference evidence="11 12" key="1">
    <citation type="submission" date="2013-07" db="EMBL/GenBank/DDBJ databases">
        <title>Sulfurimonas hongkongensis AST-10 Genome Sequencing.</title>
        <authorList>
            <person name="Cai L."/>
            <person name="Zhang T."/>
        </authorList>
    </citation>
    <scope>NUCLEOTIDE SEQUENCE [LARGE SCALE GENOMIC DNA]</scope>
    <source>
        <strain evidence="11 12">AST-10</strain>
    </source>
</reference>
<dbReference type="NCBIfam" id="TIGR01352">
    <property type="entry name" value="tonB_Cterm"/>
    <property type="match status" value="1"/>
</dbReference>
<dbReference type="AlphaFoldDB" id="T0JEV9"/>
<dbReference type="RefSeq" id="WP_021287994.1">
    <property type="nucleotide sequence ID" value="NZ_AUPZ01000013.1"/>
</dbReference>
<dbReference type="GO" id="GO:0031992">
    <property type="term" value="F:energy transducer activity"/>
    <property type="evidence" value="ECO:0007669"/>
    <property type="project" value="InterPro"/>
</dbReference>
<dbReference type="GO" id="GO:0015031">
    <property type="term" value="P:protein transport"/>
    <property type="evidence" value="ECO:0007669"/>
    <property type="project" value="UniProtKB-KW"/>
</dbReference>
<protein>
    <recommendedName>
        <fullName evidence="10">TonB C-terminal domain-containing protein</fullName>
    </recommendedName>
</protein>
<keyword evidence="5" id="KW-0997">Cell inner membrane</keyword>
<dbReference type="PRINTS" id="PR01374">
    <property type="entry name" value="TONBPROTEIN"/>
</dbReference>
<proteinExistence type="inferred from homology"/>
<dbReference type="GO" id="GO:0030288">
    <property type="term" value="C:outer membrane-bounded periplasmic space"/>
    <property type="evidence" value="ECO:0007669"/>
    <property type="project" value="InterPro"/>
</dbReference>
<evidence type="ECO:0000256" key="7">
    <source>
        <dbReference type="ARBA" id="ARBA00022927"/>
    </source>
</evidence>
<dbReference type="GO" id="GO:0055085">
    <property type="term" value="P:transmembrane transport"/>
    <property type="evidence" value="ECO:0007669"/>
    <property type="project" value="InterPro"/>
</dbReference>
<dbReference type="PANTHER" id="PTHR33446:SF2">
    <property type="entry name" value="PROTEIN TONB"/>
    <property type="match status" value="1"/>
</dbReference>
<comment type="subcellular location">
    <subcellularLocation>
        <location evidence="1">Cell inner membrane</location>
        <topology evidence="1">Single-pass membrane protein</topology>
        <orientation evidence="1">Periplasmic side</orientation>
    </subcellularLocation>
</comment>
<dbReference type="GO" id="GO:0098797">
    <property type="term" value="C:plasma membrane protein complex"/>
    <property type="evidence" value="ECO:0007669"/>
    <property type="project" value="TreeGrafter"/>
</dbReference>
<evidence type="ECO:0000256" key="1">
    <source>
        <dbReference type="ARBA" id="ARBA00004383"/>
    </source>
</evidence>
<evidence type="ECO:0000313" key="12">
    <source>
        <dbReference type="Proteomes" id="UP000015520"/>
    </source>
</evidence>
<keyword evidence="8" id="KW-1133">Transmembrane helix</keyword>
<dbReference type="Pfam" id="PF03544">
    <property type="entry name" value="TonB_C"/>
    <property type="match status" value="1"/>
</dbReference>
<dbReference type="GO" id="GO:0015891">
    <property type="term" value="P:siderophore transport"/>
    <property type="evidence" value="ECO:0007669"/>
    <property type="project" value="InterPro"/>
</dbReference>
<comment type="similarity">
    <text evidence="2">Belongs to the TonB family.</text>
</comment>
<dbReference type="InterPro" id="IPR051045">
    <property type="entry name" value="TonB-dependent_transducer"/>
</dbReference>
<keyword evidence="12" id="KW-1185">Reference proteome</keyword>
<dbReference type="STRING" id="1172190.M947_08730"/>
<keyword evidence="6" id="KW-0812">Transmembrane</keyword>